<dbReference type="GO" id="GO:0042953">
    <property type="term" value="P:lipoprotein transport"/>
    <property type="evidence" value="ECO:0007669"/>
    <property type="project" value="InterPro"/>
</dbReference>
<dbReference type="GO" id="GO:0030288">
    <property type="term" value="C:outer membrane-bounded periplasmic space"/>
    <property type="evidence" value="ECO:0007669"/>
    <property type="project" value="TreeGrafter"/>
</dbReference>
<gene>
    <name evidence="10 11" type="primary">lolA</name>
    <name evidence="11" type="ORF">MACH26_21550</name>
</gene>
<evidence type="ECO:0000256" key="1">
    <source>
        <dbReference type="ARBA" id="ARBA00004418"/>
    </source>
</evidence>
<comment type="similarity">
    <text evidence="2 10">Belongs to the LolA family.</text>
</comment>
<dbReference type="Proteomes" id="UP001333710">
    <property type="component" value="Chromosome"/>
</dbReference>
<dbReference type="InterPro" id="IPR029046">
    <property type="entry name" value="LolA/LolB/LppX"/>
</dbReference>
<evidence type="ECO:0000256" key="9">
    <source>
        <dbReference type="ARBA" id="ARBA00023186"/>
    </source>
</evidence>
<comment type="function">
    <text evidence="10">Participates in the translocation of lipoproteins from the inner membrane to the outer membrane. Only forms a complex with a lipoprotein if the residue after the N-terminal Cys is not an aspartate (The Asp acts as a targeting signal to indicate that the lipoprotein should stay in the inner membrane).</text>
</comment>
<dbReference type="Pfam" id="PF03548">
    <property type="entry name" value="LolA"/>
    <property type="match status" value="1"/>
</dbReference>
<evidence type="ECO:0000256" key="5">
    <source>
        <dbReference type="ARBA" id="ARBA00022448"/>
    </source>
</evidence>
<dbReference type="GO" id="GO:0044874">
    <property type="term" value="P:lipoprotein localization to outer membrane"/>
    <property type="evidence" value="ECO:0007669"/>
    <property type="project" value="UniProtKB-UniRule"/>
</dbReference>
<evidence type="ECO:0000313" key="12">
    <source>
        <dbReference type="Proteomes" id="UP001333710"/>
    </source>
</evidence>
<sequence length="204" mass="23330">MLKKLAFLLVFSAVNSQVFSSESDKNKLQEKLAQLQSFSASFEQIVSDVAGETLQTAQGKLYLQQPQKLYWESFEPNEMQLIADGETLWHIDPFVEQVIAINQADAAQNHPIMLLADQQSAMWQNYLVEETAKSQFKMLSLLPDSDFLSLTLVFESDRLTQLTIVDKMEQRNHLTFSSVEQNQTIPASLFQFDLPDGYELDDQR</sequence>
<comment type="subcellular location">
    <subcellularLocation>
        <location evidence="1 10">Periplasm</location>
    </subcellularLocation>
</comment>
<dbReference type="InterPro" id="IPR018323">
    <property type="entry name" value="OM_lipoprot_carrier_LolA_Pbac"/>
</dbReference>
<keyword evidence="9 10" id="KW-0143">Chaperone</keyword>
<name>A0AA48KSM4_9ALTE</name>
<keyword evidence="5 10" id="KW-0813">Transport</keyword>
<evidence type="ECO:0000256" key="4">
    <source>
        <dbReference type="ARBA" id="ARBA00014035"/>
    </source>
</evidence>
<dbReference type="Gene3D" id="2.50.20.10">
    <property type="entry name" value="Lipoprotein localisation LolA/LolB/LppX"/>
    <property type="match status" value="1"/>
</dbReference>
<evidence type="ECO:0000313" key="11">
    <source>
        <dbReference type="EMBL" id="BDX06634.1"/>
    </source>
</evidence>
<dbReference type="KEGG" id="pmaw:MACH26_21550"/>
<dbReference type="SUPFAM" id="SSF89392">
    <property type="entry name" value="Prokaryotic lipoproteins and lipoprotein localization factors"/>
    <property type="match status" value="1"/>
</dbReference>
<dbReference type="PANTHER" id="PTHR35869:SF1">
    <property type="entry name" value="OUTER-MEMBRANE LIPOPROTEIN CARRIER PROTEIN"/>
    <property type="match status" value="1"/>
</dbReference>
<keyword evidence="8 10" id="KW-0653">Protein transport</keyword>
<dbReference type="RefSeq" id="WP_338292644.1">
    <property type="nucleotide sequence ID" value="NZ_AP027272.1"/>
</dbReference>
<dbReference type="NCBIfam" id="TIGR00547">
    <property type="entry name" value="lolA"/>
    <property type="match status" value="1"/>
</dbReference>
<keyword evidence="11" id="KW-0449">Lipoprotein</keyword>
<keyword evidence="7 10" id="KW-0574">Periplasm</keyword>
<proteinExistence type="inferred from homology"/>
<dbReference type="PANTHER" id="PTHR35869">
    <property type="entry name" value="OUTER-MEMBRANE LIPOPROTEIN CARRIER PROTEIN"/>
    <property type="match status" value="1"/>
</dbReference>
<dbReference type="AlphaFoldDB" id="A0AA48KSM4"/>
<dbReference type="HAMAP" id="MF_00240">
    <property type="entry name" value="LolA"/>
    <property type="match status" value="1"/>
</dbReference>
<dbReference type="CDD" id="cd16325">
    <property type="entry name" value="LolA"/>
    <property type="match status" value="1"/>
</dbReference>
<protein>
    <recommendedName>
        <fullName evidence="4 10">Outer-membrane lipoprotein carrier protein</fullName>
    </recommendedName>
</protein>
<dbReference type="InterPro" id="IPR004564">
    <property type="entry name" value="OM_lipoprot_carrier_LolA-like"/>
</dbReference>
<evidence type="ECO:0000256" key="10">
    <source>
        <dbReference type="HAMAP-Rule" id="MF_00240"/>
    </source>
</evidence>
<evidence type="ECO:0000256" key="6">
    <source>
        <dbReference type="ARBA" id="ARBA00022729"/>
    </source>
</evidence>
<keyword evidence="12" id="KW-1185">Reference proteome</keyword>
<comment type="subunit">
    <text evidence="3 10">Monomer.</text>
</comment>
<evidence type="ECO:0000256" key="8">
    <source>
        <dbReference type="ARBA" id="ARBA00022927"/>
    </source>
</evidence>
<accession>A0AA48KSM4</accession>
<evidence type="ECO:0000256" key="2">
    <source>
        <dbReference type="ARBA" id="ARBA00007615"/>
    </source>
</evidence>
<evidence type="ECO:0000256" key="7">
    <source>
        <dbReference type="ARBA" id="ARBA00022764"/>
    </source>
</evidence>
<evidence type="ECO:0000256" key="3">
    <source>
        <dbReference type="ARBA" id="ARBA00011245"/>
    </source>
</evidence>
<reference evidence="11" key="1">
    <citation type="submission" date="2023-01" db="EMBL/GenBank/DDBJ databases">
        <title>Complete genome sequence of Planctobacterium marinum strain Dej080120_11.</title>
        <authorList>
            <person name="Ueki S."/>
            <person name="Maruyama F."/>
        </authorList>
    </citation>
    <scope>NUCLEOTIDE SEQUENCE</scope>
    <source>
        <strain evidence="11">Dej080120_11</strain>
    </source>
</reference>
<dbReference type="EMBL" id="AP027272">
    <property type="protein sequence ID" value="BDX06634.1"/>
    <property type="molecule type" value="Genomic_DNA"/>
</dbReference>
<keyword evidence="6" id="KW-0732">Signal</keyword>
<organism evidence="11 12">
    <name type="scientific">Planctobacterium marinum</name>
    <dbReference type="NCBI Taxonomy" id="1631968"/>
    <lineage>
        <taxon>Bacteria</taxon>
        <taxon>Pseudomonadati</taxon>
        <taxon>Pseudomonadota</taxon>
        <taxon>Gammaproteobacteria</taxon>
        <taxon>Alteromonadales</taxon>
        <taxon>Alteromonadaceae</taxon>
        <taxon>Planctobacterium</taxon>
    </lineage>
</organism>